<dbReference type="AlphaFoldDB" id="A0A4Y9ZX48"/>
<evidence type="ECO:0000313" key="3">
    <source>
        <dbReference type="Proteomes" id="UP000298061"/>
    </source>
</evidence>
<feature type="region of interest" description="Disordered" evidence="1">
    <location>
        <begin position="208"/>
        <end position="271"/>
    </location>
</feature>
<sequence>MTSGAIVPRAIPRPGASLRKVAHCLVSSAKHILAHGDAARAPGNIPRRILADKANICSANRLARSASELVKPCPTLRSPSREKQAKTEQTKAASIAVRKSTQATQRGQLSVRFSTPLAVPSPRPGILLNEPTTGSLSTCRTSTKARFLTCPRTGVHADSRVLAASVDIRSPEPPTNAESPGVLSDHILPTSRPLEHIFEPLTLEESGEMDARTRGSFPPASNICPKGFDSNVPKDATTSPTDENFDEPGGHQTIADPEEAEAAPEAQGDPSFEEFLRVEAECIRLRREVQQWHELFEKVI</sequence>
<dbReference type="EMBL" id="SFCI01000650">
    <property type="protein sequence ID" value="TFY78593.1"/>
    <property type="molecule type" value="Genomic_DNA"/>
</dbReference>
<comment type="caution">
    <text evidence="2">The sequence shown here is derived from an EMBL/GenBank/DDBJ whole genome shotgun (WGS) entry which is preliminary data.</text>
</comment>
<feature type="region of interest" description="Disordered" evidence="1">
    <location>
        <begin position="72"/>
        <end position="92"/>
    </location>
</feature>
<evidence type="ECO:0000313" key="2">
    <source>
        <dbReference type="EMBL" id="TFY78593.1"/>
    </source>
</evidence>
<protein>
    <submittedName>
        <fullName evidence="2">Uncharacterized protein</fullName>
    </submittedName>
</protein>
<gene>
    <name evidence="2" type="ORF">EWM64_g5418</name>
</gene>
<evidence type="ECO:0000256" key="1">
    <source>
        <dbReference type="SAM" id="MobiDB-lite"/>
    </source>
</evidence>
<name>A0A4Y9ZX48_9AGAM</name>
<accession>A0A4Y9ZX48</accession>
<dbReference type="Proteomes" id="UP000298061">
    <property type="component" value="Unassembled WGS sequence"/>
</dbReference>
<keyword evidence="3" id="KW-1185">Reference proteome</keyword>
<organism evidence="2 3">
    <name type="scientific">Hericium alpestre</name>
    <dbReference type="NCBI Taxonomy" id="135208"/>
    <lineage>
        <taxon>Eukaryota</taxon>
        <taxon>Fungi</taxon>
        <taxon>Dikarya</taxon>
        <taxon>Basidiomycota</taxon>
        <taxon>Agaricomycotina</taxon>
        <taxon>Agaricomycetes</taxon>
        <taxon>Russulales</taxon>
        <taxon>Hericiaceae</taxon>
        <taxon>Hericium</taxon>
    </lineage>
</organism>
<reference evidence="2 3" key="1">
    <citation type="submission" date="2019-02" db="EMBL/GenBank/DDBJ databases">
        <title>Genome sequencing of the rare red list fungi Hericium alpestre (H. flagellum).</title>
        <authorList>
            <person name="Buettner E."/>
            <person name="Kellner H."/>
        </authorList>
    </citation>
    <scope>NUCLEOTIDE SEQUENCE [LARGE SCALE GENOMIC DNA]</scope>
    <source>
        <strain evidence="2 3">DSM 108284</strain>
    </source>
</reference>
<proteinExistence type="predicted"/>
<feature type="compositionally biased region" description="Basic and acidic residues" evidence="1">
    <location>
        <begin position="79"/>
        <end position="89"/>
    </location>
</feature>